<dbReference type="EnsemblMetazoa" id="G34608.1">
    <property type="protein sequence ID" value="G34608.1:cds"/>
    <property type="gene ID" value="G34608"/>
</dbReference>
<dbReference type="AlphaFoldDB" id="A0A8W8MJD4"/>
<feature type="chain" id="PRO_5036499505" evidence="1">
    <location>
        <begin position="19"/>
        <end position="185"/>
    </location>
</feature>
<keyword evidence="1" id="KW-0732">Signal</keyword>
<dbReference type="KEGG" id="crg:105328910"/>
<dbReference type="Proteomes" id="UP000005408">
    <property type="component" value="Unassembled WGS sequence"/>
</dbReference>
<feature type="signal peptide" evidence="1">
    <location>
        <begin position="1"/>
        <end position="18"/>
    </location>
</feature>
<organism evidence="2 3">
    <name type="scientific">Magallana gigas</name>
    <name type="common">Pacific oyster</name>
    <name type="synonym">Crassostrea gigas</name>
    <dbReference type="NCBI Taxonomy" id="29159"/>
    <lineage>
        <taxon>Eukaryota</taxon>
        <taxon>Metazoa</taxon>
        <taxon>Spiralia</taxon>
        <taxon>Lophotrochozoa</taxon>
        <taxon>Mollusca</taxon>
        <taxon>Bivalvia</taxon>
        <taxon>Autobranchia</taxon>
        <taxon>Pteriomorphia</taxon>
        <taxon>Ostreida</taxon>
        <taxon>Ostreoidea</taxon>
        <taxon>Ostreidae</taxon>
        <taxon>Magallana</taxon>
    </lineage>
</organism>
<proteinExistence type="predicted"/>
<dbReference type="GeneID" id="105328910"/>
<protein>
    <submittedName>
        <fullName evidence="2">Uncharacterized protein</fullName>
    </submittedName>
</protein>
<name>A0A8W8MJD4_MAGGI</name>
<dbReference type="RefSeq" id="XP_011428252.1">
    <property type="nucleotide sequence ID" value="XM_011429950.3"/>
</dbReference>
<keyword evidence="3" id="KW-1185">Reference proteome</keyword>
<evidence type="ECO:0000313" key="2">
    <source>
        <dbReference type="EnsemblMetazoa" id="G34608.1:cds"/>
    </source>
</evidence>
<evidence type="ECO:0000313" key="3">
    <source>
        <dbReference type="Proteomes" id="UP000005408"/>
    </source>
</evidence>
<sequence length="185" mass="20633">MKTFAVAVLVACFVSSFGKDEAVNPLEEKPIDGESDVQPDDIKLKIAEALKSEDGVRLSVNSIAAERAFLYPDDTKPLPEHIDTCPTRLRYITSLVYVGPNQKEQCYVVSPERQRVTYALCGGTGCYGNPHCKSQCVRSGLTRLQFWVWCPNCGFKLIARWYPQCCSCYTRFPCLTYGGGDLVKV</sequence>
<reference evidence="2" key="1">
    <citation type="submission" date="2022-08" db="UniProtKB">
        <authorList>
            <consortium name="EnsemblMetazoa"/>
        </authorList>
    </citation>
    <scope>IDENTIFICATION</scope>
    <source>
        <strain evidence="2">05x7-T-G4-1.051#20</strain>
    </source>
</reference>
<accession>A0A8W8MJD4</accession>
<evidence type="ECO:0000256" key="1">
    <source>
        <dbReference type="SAM" id="SignalP"/>
    </source>
</evidence>